<feature type="non-terminal residue" evidence="2">
    <location>
        <position position="1"/>
    </location>
</feature>
<comment type="caution">
    <text evidence="2">The sequence shown here is derived from an EMBL/GenBank/DDBJ whole genome shotgun (WGS) entry which is preliminary data.</text>
</comment>
<feature type="domain" description="Glycosyl hydrolase family 95 catalytic" evidence="1">
    <location>
        <begin position="107"/>
        <end position="174"/>
    </location>
</feature>
<proteinExistence type="predicted"/>
<dbReference type="Gene3D" id="2.70.98.50">
    <property type="entry name" value="putative glycoside hydrolase family protein from bacillus halodurans"/>
    <property type="match status" value="1"/>
</dbReference>
<dbReference type="AlphaFoldDB" id="A0A820N6W1"/>
<dbReference type="PANTHER" id="PTHR31084">
    <property type="entry name" value="ALPHA-L-FUCOSIDASE 2"/>
    <property type="match status" value="1"/>
</dbReference>
<dbReference type="InterPro" id="IPR054363">
    <property type="entry name" value="GH95_cat"/>
</dbReference>
<evidence type="ECO:0000313" key="2">
    <source>
        <dbReference type="EMBL" id="CAF4384491.1"/>
    </source>
</evidence>
<name>A0A820N6W1_9BILA</name>
<evidence type="ECO:0000313" key="3">
    <source>
        <dbReference type="Proteomes" id="UP000663844"/>
    </source>
</evidence>
<protein>
    <recommendedName>
        <fullName evidence="1">Glycosyl hydrolase family 95 catalytic domain-containing protein</fullName>
    </recommendedName>
</protein>
<sequence length="174" mass="19824">SPNSINSVISFSSPQKTKISVDKSNTLIVDGVGGDFETMIGSIRFRLLINIELDGECYLLSDRLIILASNFLTLRIVIATSYINYANINGDEIKLSENILKNCLLFNYDQLLQRHLIDYQLLFNRVHLNLGESEAMLKPTDQRIQLFSQNPNLDPQLSTLYFQFGRYLLISSSR</sequence>
<evidence type="ECO:0000259" key="1">
    <source>
        <dbReference type="Pfam" id="PF22124"/>
    </source>
</evidence>
<dbReference type="Proteomes" id="UP000663844">
    <property type="component" value="Unassembled WGS sequence"/>
</dbReference>
<organism evidence="2 3">
    <name type="scientific">Adineta steineri</name>
    <dbReference type="NCBI Taxonomy" id="433720"/>
    <lineage>
        <taxon>Eukaryota</taxon>
        <taxon>Metazoa</taxon>
        <taxon>Spiralia</taxon>
        <taxon>Gnathifera</taxon>
        <taxon>Rotifera</taxon>
        <taxon>Eurotatoria</taxon>
        <taxon>Bdelloidea</taxon>
        <taxon>Adinetida</taxon>
        <taxon>Adinetidae</taxon>
        <taxon>Adineta</taxon>
    </lineage>
</organism>
<dbReference type="GO" id="GO:0004560">
    <property type="term" value="F:alpha-L-fucosidase activity"/>
    <property type="evidence" value="ECO:0007669"/>
    <property type="project" value="TreeGrafter"/>
</dbReference>
<gene>
    <name evidence="2" type="ORF">OXD698_LOCUS50547</name>
</gene>
<accession>A0A820N6W1</accession>
<feature type="non-terminal residue" evidence="2">
    <location>
        <position position="174"/>
    </location>
</feature>
<dbReference type="Pfam" id="PF22124">
    <property type="entry name" value="Glyco_hydro_95_cat"/>
    <property type="match status" value="1"/>
</dbReference>
<dbReference type="PANTHER" id="PTHR31084:SF0">
    <property type="entry name" value="ALPHA-L-FUCOSIDASE 2"/>
    <property type="match status" value="1"/>
</dbReference>
<dbReference type="EMBL" id="CAJOAZ010024436">
    <property type="protein sequence ID" value="CAF4384491.1"/>
    <property type="molecule type" value="Genomic_DNA"/>
</dbReference>
<reference evidence="2" key="1">
    <citation type="submission" date="2021-02" db="EMBL/GenBank/DDBJ databases">
        <authorList>
            <person name="Nowell W R."/>
        </authorList>
    </citation>
    <scope>NUCLEOTIDE SEQUENCE</scope>
</reference>